<name>A0A0G1AYC9_UNCKA</name>
<reference evidence="1 2" key="1">
    <citation type="journal article" date="2015" name="Nature">
        <title>rRNA introns, odd ribosomes, and small enigmatic genomes across a large radiation of phyla.</title>
        <authorList>
            <person name="Brown C.T."/>
            <person name="Hug L.A."/>
            <person name="Thomas B.C."/>
            <person name="Sharon I."/>
            <person name="Castelle C.J."/>
            <person name="Singh A."/>
            <person name="Wilkins M.J."/>
            <person name="Williams K.H."/>
            <person name="Banfield J.F."/>
        </authorList>
    </citation>
    <scope>NUCLEOTIDE SEQUENCE [LARGE SCALE GENOMIC DNA]</scope>
</reference>
<gene>
    <name evidence="1" type="ORF">UV35_C0026G0002</name>
</gene>
<evidence type="ECO:0000313" key="2">
    <source>
        <dbReference type="Proteomes" id="UP000033848"/>
    </source>
</evidence>
<dbReference type="AlphaFoldDB" id="A0A0G1AYC9"/>
<evidence type="ECO:0000313" key="1">
    <source>
        <dbReference type="EMBL" id="KKS66047.1"/>
    </source>
</evidence>
<protein>
    <submittedName>
        <fullName evidence="1">Uncharacterized protein</fullName>
    </submittedName>
</protein>
<proteinExistence type="predicted"/>
<dbReference type="Proteomes" id="UP000033848">
    <property type="component" value="Unassembled WGS sequence"/>
</dbReference>
<dbReference type="EMBL" id="LCED01000026">
    <property type="protein sequence ID" value="KKS66047.1"/>
    <property type="molecule type" value="Genomic_DNA"/>
</dbReference>
<accession>A0A0G1AYC9</accession>
<comment type="caution">
    <text evidence="1">The sequence shown here is derived from an EMBL/GenBank/DDBJ whole genome shotgun (WGS) entry which is preliminary data.</text>
</comment>
<sequence>MYKDFDVVGDGEEVTVTVIVGDSVGLGDEEGMEFADPLVVEERTEKLPLPSGVLPIEIPLPGSEVY</sequence>
<organism evidence="1 2">
    <name type="scientific">candidate division WWE3 bacterium GW2011_GWB1_42_6</name>
    <dbReference type="NCBI Taxonomy" id="1619115"/>
    <lineage>
        <taxon>Bacteria</taxon>
        <taxon>Katanobacteria</taxon>
    </lineage>
</organism>